<dbReference type="GO" id="GO:0045292">
    <property type="term" value="P:mRNA cis splicing, via spliceosome"/>
    <property type="evidence" value="ECO:0007669"/>
    <property type="project" value="TreeGrafter"/>
</dbReference>
<protein>
    <recommendedName>
        <fullName evidence="7">Cwf15/Cwc15 cell cycle control protein</fullName>
    </recommendedName>
</protein>
<name>A0A2P5YMT6_GOSBA</name>
<evidence type="ECO:0000256" key="4">
    <source>
        <dbReference type="SAM" id="Coils"/>
    </source>
</evidence>
<dbReference type="GO" id="GO:0071013">
    <property type="term" value="C:catalytic step 2 spliceosome"/>
    <property type="evidence" value="ECO:0007669"/>
    <property type="project" value="TreeGrafter"/>
</dbReference>
<dbReference type="Proteomes" id="UP000239757">
    <property type="component" value="Unassembled WGS sequence"/>
</dbReference>
<gene>
    <name evidence="5" type="ORF">GOBAR_AA03663</name>
</gene>
<feature type="coiled-coil region" evidence="4">
    <location>
        <begin position="65"/>
        <end position="97"/>
    </location>
</feature>
<proteinExistence type="inferred from homology"/>
<dbReference type="GO" id="GO:0003723">
    <property type="term" value="F:RNA binding"/>
    <property type="evidence" value="ECO:0007669"/>
    <property type="project" value="TreeGrafter"/>
</dbReference>
<evidence type="ECO:0000313" key="6">
    <source>
        <dbReference type="Proteomes" id="UP000239757"/>
    </source>
</evidence>
<keyword evidence="2" id="KW-0507">mRNA processing</keyword>
<evidence type="ECO:0000313" key="5">
    <source>
        <dbReference type="EMBL" id="PPS16910.1"/>
    </source>
</evidence>
<reference evidence="5 6" key="1">
    <citation type="submission" date="2015-01" db="EMBL/GenBank/DDBJ databases">
        <title>Genome of allotetraploid Gossypium barbadense reveals genomic plasticity and fiber elongation in cotton evolution.</title>
        <authorList>
            <person name="Chen X."/>
            <person name="Liu X."/>
            <person name="Zhao B."/>
            <person name="Zheng H."/>
            <person name="Hu Y."/>
            <person name="Lu G."/>
            <person name="Yang C."/>
            <person name="Chen J."/>
            <person name="Shan C."/>
            <person name="Zhang L."/>
            <person name="Zhou Y."/>
            <person name="Wang L."/>
            <person name="Guo W."/>
            <person name="Bai Y."/>
            <person name="Ruan J."/>
            <person name="Shangguan X."/>
            <person name="Mao Y."/>
            <person name="Jiang J."/>
            <person name="Zhu Y."/>
            <person name="Lei J."/>
            <person name="Kang H."/>
            <person name="Chen S."/>
            <person name="He X."/>
            <person name="Wang R."/>
            <person name="Wang Y."/>
            <person name="Chen J."/>
            <person name="Wang L."/>
            <person name="Yu S."/>
            <person name="Wang B."/>
            <person name="Wei J."/>
            <person name="Song S."/>
            <person name="Lu X."/>
            <person name="Gao Z."/>
            <person name="Gu W."/>
            <person name="Deng X."/>
            <person name="Ma D."/>
            <person name="Wang S."/>
            <person name="Liang W."/>
            <person name="Fang L."/>
            <person name="Cai C."/>
            <person name="Zhu X."/>
            <person name="Zhou B."/>
            <person name="Zhang Y."/>
            <person name="Chen Z."/>
            <person name="Xu S."/>
            <person name="Zhu R."/>
            <person name="Wang S."/>
            <person name="Zhang T."/>
            <person name="Zhao G."/>
        </authorList>
    </citation>
    <scope>NUCLEOTIDE SEQUENCE [LARGE SCALE GENOMIC DNA]</scope>
    <source>
        <strain evidence="6">cv. Xinhai21</strain>
        <tissue evidence="5">Leaf</tissue>
    </source>
</reference>
<organism evidence="5 6">
    <name type="scientific">Gossypium barbadense</name>
    <name type="common">Sea Island cotton</name>
    <name type="synonym">Hibiscus barbadensis</name>
    <dbReference type="NCBI Taxonomy" id="3634"/>
    <lineage>
        <taxon>Eukaryota</taxon>
        <taxon>Viridiplantae</taxon>
        <taxon>Streptophyta</taxon>
        <taxon>Embryophyta</taxon>
        <taxon>Tracheophyta</taxon>
        <taxon>Spermatophyta</taxon>
        <taxon>Magnoliopsida</taxon>
        <taxon>eudicotyledons</taxon>
        <taxon>Gunneridae</taxon>
        <taxon>Pentapetalae</taxon>
        <taxon>rosids</taxon>
        <taxon>malvids</taxon>
        <taxon>Malvales</taxon>
        <taxon>Malvaceae</taxon>
        <taxon>Malvoideae</taxon>
        <taxon>Gossypium</taxon>
    </lineage>
</organism>
<dbReference type="OrthoDB" id="30179at2759"/>
<evidence type="ECO:0000256" key="3">
    <source>
        <dbReference type="ARBA" id="ARBA00023187"/>
    </source>
</evidence>
<dbReference type="InterPro" id="IPR006973">
    <property type="entry name" value="Cwf_Cwc_15"/>
</dbReference>
<accession>A0A2P5YMT6</accession>
<dbReference type="AlphaFoldDB" id="A0A2P5YMT6"/>
<evidence type="ECO:0008006" key="7">
    <source>
        <dbReference type="Google" id="ProtNLM"/>
    </source>
</evidence>
<dbReference type="EMBL" id="KZ662986">
    <property type="protein sequence ID" value="PPS16910.1"/>
    <property type="molecule type" value="Genomic_DNA"/>
</dbReference>
<keyword evidence="4" id="KW-0175">Coiled coil</keyword>
<sequence>MGRTHKTSCRRETSVLSLKSVNGDISHQRTNPSMLLTVLRAKRETEDGFVPRSIDADDSDVEVNSDEASDDEEALLAELERIKKEKAEEKLRQWDDDVVFKNQVRGETKPQKCFIKDTIRNDFHRKFLLKYIK</sequence>
<comment type="similarity">
    <text evidence="1">Belongs to the CWC15 family.</text>
</comment>
<dbReference type="PANTHER" id="PTHR12718">
    <property type="entry name" value="CELL CYCLE CONTROL PROTEIN CWF15"/>
    <property type="match status" value="1"/>
</dbReference>
<dbReference type="PANTHER" id="PTHR12718:SF2">
    <property type="entry name" value="SPLICEOSOME-ASSOCIATED PROTEIN CWC15 HOMOLOG"/>
    <property type="match status" value="1"/>
</dbReference>
<keyword evidence="3" id="KW-0508">mRNA splicing</keyword>
<dbReference type="Pfam" id="PF04889">
    <property type="entry name" value="Cwf_Cwc_15"/>
    <property type="match status" value="1"/>
</dbReference>
<evidence type="ECO:0000256" key="2">
    <source>
        <dbReference type="ARBA" id="ARBA00022664"/>
    </source>
</evidence>
<evidence type="ECO:0000256" key="1">
    <source>
        <dbReference type="ARBA" id="ARBA00006644"/>
    </source>
</evidence>